<gene>
    <name evidence="7" type="ORF">HNP33_003196</name>
</gene>
<dbReference type="InterPro" id="IPR016167">
    <property type="entry name" value="FAD-bd_PCMH_sub1"/>
</dbReference>
<dbReference type="SUPFAM" id="SSF55103">
    <property type="entry name" value="FAD-linked oxidases, C-terminal domain"/>
    <property type="match status" value="1"/>
</dbReference>
<evidence type="ECO:0000259" key="6">
    <source>
        <dbReference type="PROSITE" id="PS51387"/>
    </source>
</evidence>
<keyword evidence="3" id="KW-0285">Flavoprotein</keyword>
<evidence type="ECO:0000256" key="3">
    <source>
        <dbReference type="ARBA" id="ARBA00022630"/>
    </source>
</evidence>
<feature type="domain" description="FAD-binding PCMH-type" evidence="6">
    <location>
        <begin position="50"/>
        <end position="229"/>
    </location>
</feature>
<dbReference type="Proteomes" id="UP000562492">
    <property type="component" value="Unassembled WGS sequence"/>
</dbReference>
<dbReference type="Gene3D" id="1.10.45.10">
    <property type="entry name" value="Vanillyl-alcohol Oxidase, Chain A, domain 4"/>
    <property type="match status" value="1"/>
</dbReference>
<dbReference type="InterPro" id="IPR016164">
    <property type="entry name" value="FAD-linked_Oxase-like_C"/>
</dbReference>
<sequence length="483" mass="50981">MTTPSPTTAATAPGAAFWTELEQALGAQGFARSGADSIPDKYWTDWSGTAPVQPLALVRPRSTDEVSALLRICHAYRVPVVPQGGLTGLAGAAVPVPGCVAVSMERMNVIEDVNARTGLMTVQAGVTLQAVQEAAVVAGRVFGVDLGARGSCQIGGNVSTNAGGNGVLQNGMMREQVLGLEVVLADGTVLPMLRPMLKNNTGYDLKQFFIGAEGTLGVITRVLLRLRPAPQAKATCLVAMPGFDEALAVLARMQSRFGNSVAAFELMWNDFVQTSMQWQKLQPAFAEQHPILALIDVDGKDEASLQDAVEAALGEAMEAGEVVDAVIAQSGEQAKSLWKLREAPAEMTQHMHPPVNFDVSLPQVDIGRFAAACRAAFDARWPGHHSLFFGHVGDGNLHVTTDGKTIGGEDEALEAVLYGLVQQFQGSVSAEHGIGLHKKPYLPFSRTAQELAAMRAIKSALDPLGLMNPGKVFDGAVGDSAVP</sequence>
<dbReference type="Pfam" id="PF02913">
    <property type="entry name" value="FAD-oxidase_C"/>
    <property type="match status" value="1"/>
</dbReference>
<evidence type="ECO:0000256" key="1">
    <source>
        <dbReference type="ARBA" id="ARBA00001974"/>
    </source>
</evidence>
<dbReference type="InterPro" id="IPR016171">
    <property type="entry name" value="Vanillyl_alc_oxidase_C-sub2"/>
</dbReference>
<dbReference type="Gene3D" id="3.30.43.10">
    <property type="entry name" value="Uridine Diphospho-n-acetylenolpyruvylglucosamine Reductase, domain 2"/>
    <property type="match status" value="1"/>
</dbReference>
<comment type="caution">
    <text evidence="7">The sequence shown here is derived from an EMBL/GenBank/DDBJ whole genome shotgun (WGS) entry which is preliminary data.</text>
</comment>
<reference evidence="7 8" key="1">
    <citation type="submission" date="2020-08" db="EMBL/GenBank/DDBJ databases">
        <title>Functional genomics of gut bacteria from endangered species of beetles.</title>
        <authorList>
            <person name="Carlos-Shanley C."/>
        </authorList>
    </citation>
    <scope>NUCLEOTIDE SEQUENCE [LARGE SCALE GENOMIC DNA]</scope>
    <source>
        <strain evidence="7 8">S00124</strain>
    </source>
</reference>
<evidence type="ECO:0000256" key="5">
    <source>
        <dbReference type="ARBA" id="ARBA00023002"/>
    </source>
</evidence>
<keyword evidence="8" id="KW-1185">Reference proteome</keyword>
<dbReference type="PANTHER" id="PTHR43716">
    <property type="entry name" value="D-2-HYDROXYGLUTARATE DEHYDROGENASE, MITOCHONDRIAL"/>
    <property type="match status" value="1"/>
</dbReference>
<evidence type="ECO:0000256" key="2">
    <source>
        <dbReference type="ARBA" id="ARBA00008000"/>
    </source>
</evidence>
<dbReference type="Pfam" id="PF01565">
    <property type="entry name" value="FAD_binding_4"/>
    <property type="match status" value="1"/>
</dbReference>
<dbReference type="Gene3D" id="3.30.70.2740">
    <property type="match status" value="1"/>
</dbReference>
<proteinExistence type="inferred from homology"/>
<dbReference type="InterPro" id="IPR004113">
    <property type="entry name" value="FAD-bd_oxidored_4_C"/>
</dbReference>
<keyword evidence="4" id="KW-0274">FAD</keyword>
<dbReference type="InterPro" id="IPR016169">
    <property type="entry name" value="FAD-bd_PCMH_sub2"/>
</dbReference>
<comment type="similarity">
    <text evidence="2">Belongs to the FAD-binding oxidoreductase/transferase type 4 family.</text>
</comment>
<dbReference type="RefSeq" id="WP_184710190.1">
    <property type="nucleotide sequence ID" value="NZ_JACHKZ010000023.1"/>
</dbReference>
<dbReference type="InterPro" id="IPR006094">
    <property type="entry name" value="Oxid_FAD_bind_N"/>
</dbReference>
<dbReference type="InterPro" id="IPR036318">
    <property type="entry name" value="FAD-bd_PCMH-like_sf"/>
</dbReference>
<protein>
    <submittedName>
        <fullName evidence="7">FAD/FMN-containing dehydrogenase</fullName>
    </submittedName>
</protein>
<name>A0ABR6RIT8_9BURK</name>
<accession>A0ABR6RIT8</accession>
<comment type="cofactor">
    <cofactor evidence="1">
        <name>FAD</name>
        <dbReference type="ChEBI" id="CHEBI:57692"/>
    </cofactor>
</comment>
<keyword evidence="5" id="KW-0560">Oxidoreductase</keyword>
<evidence type="ECO:0000256" key="4">
    <source>
        <dbReference type="ARBA" id="ARBA00022827"/>
    </source>
</evidence>
<dbReference type="SUPFAM" id="SSF56176">
    <property type="entry name" value="FAD-binding/transporter-associated domain-like"/>
    <property type="match status" value="1"/>
</dbReference>
<organism evidence="7 8">
    <name type="scientific">Comamonas odontotermitis</name>
    <dbReference type="NCBI Taxonomy" id="379895"/>
    <lineage>
        <taxon>Bacteria</taxon>
        <taxon>Pseudomonadati</taxon>
        <taxon>Pseudomonadota</taxon>
        <taxon>Betaproteobacteria</taxon>
        <taxon>Burkholderiales</taxon>
        <taxon>Comamonadaceae</taxon>
        <taxon>Comamonas</taxon>
    </lineage>
</organism>
<evidence type="ECO:0000313" key="7">
    <source>
        <dbReference type="EMBL" id="MBB6579086.1"/>
    </source>
</evidence>
<dbReference type="Gene3D" id="3.30.70.2190">
    <property type="match status" value="1"/>
</dbReference>
<dbReference type="EMBL" id="JACHKZ010000023">
    <property type="protein sequence ID" value="MBB6579086.1"/>
    <property type="molecule type" value="Genomic_DNA"/>
</dbReference>
<dbReference type="PANTHER" id="PTHR43716:SF1">
    <property type="entry name" value="D-2-HYDROXYGLUTARATE DEHYDROGENASE, MITOCHONDRIAL"/>
    <property type="match status" value="1"/>
</dbReference>
<dbReference type="InterPro" id="IPR051264">
    <property type="entry name" value="FAD-oxidored/transferase_4"/>
</dbReference>
<dbReference type="PROSITE" id="PS51387">
    <property type="entry name" value="FAD_PCMH"/>
    <property type="match status" value="1"/>
</dbReference>
<evidence type="ECO:0000313" key="8">
    <source>
        <dbReference type="Proteomes" id="UP000562492"/>
    </source>
</evidence>
<dbReference type="InterPro" id="IPR016166">
    <property type="entry name" value="FAD-bd_PCMH"/>
</dbReference>
<dbReference type="Gene3D" id="3.30.465.10">
    <property type="match status" value="1"/>
</dbReference>